<dbReference type="Pfam" id="PF17389">
    <property type="entry name" value="Bac_rhamnosid6H"/>
    <property type="match status" value="1"/>
</dbReference>
<protein>
    <submittedName>
        <fullName evidence="5">Alpha-L-rhamnosidase</fullName>
    </submittedName>
</protein>
<comment type="caution">
    <text evidence="5">The sequence shown here is derived from an EMBL/GenBank/DDBJ whole genome shotgun (WGS) entry which is preliminary data.</text>
</comment>
<dbReference type="GO" id="GO:0005975">
    <property type="term" value="P:carbohydrate metabolic process"/>
    <property type="evidence" value="ECO:0007669"/>
    <property type="project" value="InterPro"/>
</dbReference>
<dbReference type="EMBL" id="DTKL01000015">
    <property type="protein sequence ID" value="HGY93473.1"/>
    <property type="molecule type" value="Genomic_DNA"/>
</dbReference>
<dbReference type="PANTHER" id="PTHR34987:SF4">
    <property type="entry name" value="ALPHA-L-RHAMNOSIDASE C-TERMINAL DOMAIN-CONTAINING PROTEIN"/>
    <property type="match status" value="1"/>
</dbReference>
<dbReference type="Gene3D" id="2.60.120.260">
    <property type="entry name" value="Galactose-binding domain-like"/>
    <property type="match status" value="2"/>
</dbReference>
<keyword evidence="2" id="KW-0732">Signal</keyword>
<dbReference type="InterPro" id="IPR008979">
    <property type="entry name" value="Galactose-bd-like_sf"/>
</dbReference>
<name>A0A7V4XQU7_9BACT</name>
<feature type="signal peptide" evidence="2">
    <location>
        <begin position="1"/>
        <end position="18"/>
    </location>
</feature>
<dbReference type="Pfam" id="PF17390">
    <property type="entry name" value="Bac_rhamnosid_C"/>
    <property type="match status" value="1"/>
</dbReference>
<feature type="chain" id="PRO_5031058645" evidence="2">
    <location>
        <begin position="19"/>
        <end position="844"/>
    </location>
</feature>
<accession>A0A7V4XQU7</accession>
<dbReference type="PANTHER" id="PTHR34987">
    <property type="entry name" value="C, PUTATIVE (AFU_ORTHOLOGUE AFUA_3G02880)-RELATED"/>
    <property type="match status" value="1"/>
</dbReference>
<dbReference type="InterPro" id="IPR035398">
    <property type="entry name" value="Bac_rhamnosid_C"/>
</dbReference>
<proteinExistence type="predicted"/>
<evidence type="ECO:0000256" key="1">
    <source>
        <dbReference type="SAM" id="MobiDB-lite"/>
    </source>
</evidence>
<reference evidence="5" key="1">
    <citation type="journal article" date="2020" name="mSystems">
        <title>Genome- and Community-Level Interaction Insights into Carbon Utilization and Element Cycling Functions of Hydrothermarchaeota in Hydrothermal Sediment.</title>
        <authorList>
            <person name="Zhou Z."/>
            <person name="Liu Y."/>
            <person name="Xu W."/>
            <person name="Pan J."/>
            <person name="Luo Z.H."/>
            <person name="Li M."/>
        </authorList>
    </citation>
    <scope>NUCLEOTIDE SEQUENCE [LARGE SCALE GENOMIC DNA]</scope>
    <source>
        <strain evidence="5">SpSt-855</strain>
    </source>
</reference>
<gene>
    <name evidence="5" type="ORF">ENW50_02110</name>
</gene>
<feature type="domain" description="Alpha-L-rhamnosidase C-terminal" evidence="4">
    <location>
        <begin position="742"/>
        <end position="812"/>
    </location>
</feature>
<dbReference type="InterPro" id="IPR008928">
    <property type="entry name" value="6-hairpin_glycosidase_sf"/>
</dbReference>
<feature type="region of interest" description="Disordered" evidence="1">
    <location>
        <begin position="21"/>
        <end position="51"/>
    </location>
</feature>
<feature type="domain" description="Alpha-L-rhamnosidase six-hairpin glycosidase" evidence="3">
    <location>
        <begin position="407"/>
        <end position="740"/>
    </location>
</feature>
<dbReference type="SUPFAM" id="SSF49785">
    <property type="entry name" value="Galactose-binding domain-like"/>
    <property type="match status" value="1"/>
</dbReference>
<dbReference type="AlphaFoldDB" id="A0A7V4XQU7"/>
<organism evidence="5">
    <name type="scientific">Acidobacterium capsulatum</name>
    <dbReference type="NCBI Taxonomy" id="33075"/>
    <lineage>
        <taxon>Bacteria</taxon>
        <taxon>Pseudomonadati</taxon>
        <taxon>Acidobacteriota</taxon>
        <taxon>Terriglobia</taxon>
        <taxon>Terriglobales</taxon>
        <taxon>Acidobacteriaceae</taxon>
        <taxon>Acidobacterium</taxon>
    </lineage>
</organism>
<evidence type="ECO:0000259" key="3">
    <source>
        <dbReference type="Pfam" id="PF17389"/>
    </source>
</evidence>
<evidence type="ECO:0000256" key="2">
    <source>
        <dbReference type="SAM" id="SignalP"/>
    </source>
</evidence>
<dbReference type="SUPFAM" id="SSF48208">
    <property type="entry name" value="Six-hairpin glycosidases"/>
    <property type="match status" value="1"/>
</dbReference>
<sequence>MKRWVVAALLVAASIAGAQSVAPMGDPANGPSKIPDAQLDPARNLPPSALESARHHPLPEHYIWTKADAVPEQPSLVAGWNSGSSEDLRPHYFRRVFEVAGVPSQATLYVAGPREAKIYLNGQQVGHFQLSLDSQLGIRVYACDVSHALRAGRNVLAIEAVRGPNVGSGAEDRRGVELTHGEVLAAMIVPAARGLIAQPLVMSDARWRATLHPVAGNWMLPSFKDATWPLVDDLGGLESSINFFQWNADAGMYAWPGYDGISPFLAHYSLRPMRVEGVYDGLGRIQNASSLVNGSDTDLHVTLPARDVMTQNAPQMVLDFGREVTGRLELISASDGPAEVTVQYGESKDEALHGPWLGSDPIYVAPHSKAYGPKSAFRYAVVRFTGGRDVRFHSIRLDGIAYPVKYQGYFESSDAELNKMWQVGAYTAHLCMQDDIWDAPKRDRGRWIGDLDVSGRTIDDVFADHFLMEDTLNRLLGPDPVKAHVNGIPGYSALWVTTETQYYLHAGSVDQLRKIHARLVELLAYMEKDLNQQHLFVDATHAWPFVDWSPRMHSDTPQTRMATQFEYYAAFRDGEYLLNALHDRENAARFGHVADELREAAQQHLLDSQGSFGDRWQPNAYAVVSGVAGPEQHSSIWRSALSGVGQHLYHPYIITPYYNYYVVSAMAKMGHRRAALAWIRKFWGGMIDEGATSYWEGYDPSWYKGSLFHRSLQADNETGFHTSLAHGWSSGVTPWLMEQVLGIQPTAAGFSQVRIRPDLIGLRWAKGGEPTPHGLLSVSIRNDHGCRLEITLPSGVEASVLVPVSGTNQQVMVNGRPVSSTSAESGRRAIIALRGQGRYVITAH</sequence>
<evidence type="ECO:0000313" key="5">
    <source>
        <dbReference type="EMBL" id="HGY93473.1"/>
    </source>
</evidence>
<dbReference type="Gene3D" id="2.60.420.10">
    <property type="entry name" value="Maltose phosphorylase, domain 3"/>
    <property type="match status" value="1"/>
</dbReference>
<dbReference type="Gene3D" id="1.50.10.10">
    <property type="match status" value="1"/>
</dbReference>
<evidence type="ECO:0000259" key="4">
    <source>
        <dbReference type="Pfam" id="PF17390"/>
    </source>
</evidence>
<dbReference type="InterPro" id="IPR035396">
    <property type="entry name" value="Bac_rhamnosid6H"/>
</dbReference>
<dbReference type="InterPro" id="IPR012341">
    <property type="entry name" value="6hp_glycosidase-like_sf"/>
</dbReference>